<dbReference type="EMBL" id="LXQA010075988">
    <property type="protein sequence ID" value="MCI10374.1"/>
    <property type="molecule type" value="Genomic_DNA"/>
</dbReference>
<accession>A0A392PEZ2</accession>
<proteinExistence type="predicted"/>
<organism evidence="2 3">
    <name type="scientific">Trifolium medium</name>
    <dbReference type="NCBI Taxonomy" id="97028"/>
    <lineage>
        <taxon>Eukaryota</taxon>
        <taxon>Viridiplantae</taxon>
        <taxon>Streptophyta</taxon>
        <taxon>Embryophyta</taxon>
        <taxon>Tracheophyta</taxon>
        <taxon>Spermatophyta</taxon>
        <taxon>Magnoliopsida</taxon>
        <taxon>eudicotyledons</taxon>
        <taxon>Gunneridae</taxon>
        <taxon>Pentapetalae</taxon>
        <taxon>rosids</taxon>
        <taxon>fabids</taxon>
        <taxon>Fabales</taxon>
        <taxon>Fabaceae</taxon>
        <taxon>Papilionoideae</taxon>
        <taxon>50 kb inversion clade</taxon>
        <taxon>NPAAA clade</taxon>
        <taxon>Hologalegina</taxon>
        <taxon>IRL clade</taxon>
        <taxon>Trifolieae</taxon>
        <taxon>Trifolium</taxon>
    </lineage>
</organism>
<evidence type="ECO:0000313" key="2">
    <source>
        <dbReference type="EMBL" id="MCI10374.1"/>
    </source>
</evidence>
<feature type="compositionally biased region" description="Basic residues" evidence="1">
    <location>
        <begin position="7"/>
        <end position="23"/>
    </location>
</feature>
<dbReference type="Proteomes" id="UP000265520">
    <property type="component" value="Unassembled WGS sequence"/>
</dbReference>
<keyword evidence="3" id="KW-1185">Reference proteome</keyword>
<protein>
    <submittedName>
        <fullName evidence="2">Uncharacterized protein</fullName>
    </submittedName>
</protein>
<reference evidence="2 3" key="1">
    <citation type="journal article" date="2018" name="Front. Plant Sci.">
        <title>Red Clover (Trifolium pratense) and Zigzag Clover (T. medium) - A Picture of Genomic Similarities and Differences.</title>
        <authorList>
            <person name="Dluhosova J."/>
            <person name="Istvanek J."/>
            <person name="Nedelnik J."/>
            <person name="Repkova J."/>
        </authorList>
    </citation>
    <scope>NUCLEOTIDE SEQUENCE [LARGE SCALE GENOMIC DNA]</scope>
    <source>
        <strain evidence="3">cv. 10/8</strain>
        <tissue evidence="2">Leaf</tissue>
    </source>
</reference>
<feature type="region of interest" description="Disordered" evidence="1">
    <location>
        <begin position="1"/>
        <end position="47"/>
    </location>
</feature>
<comment type="caution">
    <text evidence="2">The sequence shown here is derived from an EMBL/GenBank/DDBJ whole genome shotgun (WGS) entry which is preliminary data.</text>
</comment>
<sequence length="47" mass="5241">MGCLKTRSNHNHTTRRKGRKSRNNWKWSTGDLSSLARGKEGAGPSSK</sequence>
<evidence type="ECO:0000256" key="1">
    <source>
        <dbReference type="SAM" id="MobiDB-lite"/>
    </source>
</evidence>
<evidence type="ECO:0000313" key="3">
    <source>
        <dbReference type="Proteomes" id="UP000265520"/>
    </source>
</evidence>
<dbReference type="AlphaFoldDB" id="A0A392PEZ2"/>
<name>A0A392PEZ2_9FABA</name>